<dbReference type="OrthoDB" id="8117402at2759"/>
<dbReference type="EMBL" id="KZ678377">
    <property type="protein sequence ID" value="PSS02500.1"/>
    <property type="molecule type" value="Genomic_DNA"/>
</dbReference>
<evidence type="ECO:0000313" key="9">
    <source>
        <dbReference type="Proteomes" id="UP000241462"/>
    </source>
</evidence>
<dbReference type="PROSITE" id="PS00028">
    <property type="entry name" value="ZINC_FINGER_C2H2_1"/>
    <property type="match status" value="1"/>
</dbReference>
<dbReference type="PROSITE" id="PS50157">
    <property type="entry name" value="ZINC_FINGER_C2H2_2"/>
    <property type="match status" value="1"/>
</dbReference>
<organism evidence="8 9">
    <name type="scientific">Coniella lustricola</name>
    <dbReference type="NCBI Taxonomy" id="2025994"/>
    <lineage>
        <taxon>Eukaryota</taxon>
        <taxon>Fungi</taxon>
        <taxon>Dikarya</taxon>
        <taxon>Ascomycota</taxon>
        <taxon>Pezizomycotina</taxon>
        <taxon>Sordariomycetes</taxon>
        <taxon>Sordariomycetidae</taxon>
        <taxon>Diaporthales</taxon>
        <taxon>Schizoparmaceae</taxon>
        <taxon>Coniella</taxon>
    </lineage>
</organism>
<feature type="region of interest" description="Disordered" evidence="6">
    <location>
        <begin position="186"/>
        <end position="221"/>
    </location>
</feature>
<dbReference type="InParanoid" id="A0A2T3ALA1"/>
<evidence type="ECO:0000256" key="5">
    <source>
        <dbReference type="PROSITE-ProRule" id="PRU00042"/>
    </source>
</evidence>
<dbReference type="InterPro" id="IPR013087">
    <property type="entry name" value="Znf_C2H2_type"/>
</dbReference>
<reference evidence="8 9" key="1">
    <citation type="journal article" date="2018" name="Mycol. Prog.">
        <title>Coniella lustricola, a new species from submerged detritus.</title>
        <authorList>
            <person name="Raudabaugh D.B."/>
            <person name="Iturriaga T."/>
            <person name="Carver A."/>
            <person name="Mondo S."/>
            <person name="Pangilinan J."/>
            <person name="Lipzen A."/>
            <person name="He G."/>
            <person name="Amirebrahimi M."/>
            <person name="Grigoriev I.V."/>
            <person name="Miller A.N."/>
        </authorList>
    </citation>
    <scope>NUCLEOTIDE SEQUENCE [LARGE SCALE GENOMIC DNA]</scope>
    <source>
        <strain evidence="8 9">B22-T-1</strain>
    </source>
</reference>
<feature type="compositionally biased region" description="Polar residues" evidence="6">
    <location>
        <begin position="495"/>
        <end position="507"/>
    </location>
</feature>
<keyword evidence="3 5" id="KW-0863">Zinc-finger</keyword>
<evidence type="ECO:0000313" key="8">
    <source>
        <dbReference type="EMBL" id="PSS02500.1"/>
    </source>
</evidence>
<feature type="region of interest" description="Disordered" evidence="6">
    <location>
        <begin position="405"/>
        <end position="507"/>
    </location>
</feature>
<keyword evidence="4" id="KW-0862">Zinc</keyword>
<dbReference type="AlphaFoldDB" id="A0A2T3ALA1"/>
<accession>A0A2T3ALA1</accession>
<feature type="domain" description="C2H2-type" evidence="7">
    <location>
        <begin position="55"/>
        <end position="83"/>
    </location>
</feature>
<feature type="compositionally biased region" description="Polar residues" evidence="6">
    <location>
        <begin position="445"/>
        <end position="463"/>
    </location>
</feature>
<name>A0A2T3ALA1_9PEZI</name>
<dbReference type="STRING" id="2025994.A0A2T3ALA1"/>
<dbReference type="SMART" id="SM00355">
    <property type="entry name" value="ZnF_C2H2"/>
    <property type="match status" value="5"/>
</dbReference>
<feature type="compositionally biased region" description="Basic and acidic residues" evidence="6">
    <location>
        <begin position="470"/>
        <end position="479"/>
    </location>
</feature>
<evidence type="ECO:0000256" key="1">
    <source>
        <dbReference type="ARBA" id="ARBA00022723"/>
    </source>
</evidence>
<evidence type="ECO:0000256" key="4">
    <source>
        <dbReference type="ARBA" id="ARBA00022833"/>
    </source>
</evidence>
<evidence type="ECO:0000259" key="7">
    <source>
        <dbReference type="PROSITE" id="PS50157"/>
    </source>
</evidence>
<keyword evidence="1" id="KW-0479">Metal-binding</keyword>
<protein>
    <recommendedName>
        <fullName evidence="7">C2H2-type domain-containing protein</fullName>
    </recommendedName>
</protein>
<keyword evidence="9" id="KW-1185">Reference proteome</keyword>
<dbReference type="Proteomes" id="UP000241462">
    <property type="component" value="Unassembled WGS sequence"/>
</dbReference>
<gene>
    <name evidence="8" type="ORF">BD289DRAFT_239915</name>
</gene>
<proteinExistence type="predicted"/>
<sequence length="507" mass="56969">MAIDESSIMTPSAHRGLHTCKYCEAAFDTKDELLAHKKDKLSQEAATKDARLIHTHCSYCDTNFGNLNTLSHHFFLMHKFSKPQDIVCPGCERHFNSVSQFILHLENKECTKITFENATARYKKNIEFSAKLDALDNQRGSWRQHKDFSLWLGRPYKPEVPRWTPTLGEEPDLSAWDLGEWDEQNQDRATTAVVPASRQAEAQQKEPLQNPALDGQSVDHDPKSPEFNAARFFNKLTKDYDCPKAGCRTRTKSKQGLVQHLLSPKHAFYKDAKSSVGCPACHKCFNTLSGLAAHVEHPGQKCGMHTSDIFEIFVWQMTWGIIEVKGRDSEFLAPTYGASTKAKEDFGAAETVQPGVTLGRQQEHSRRFVTASDIGRRGATASTTAQNATTDKSTQFASEQQGFFLPRVQDPLPRNSYESRNRTKPDVGKAQGMLRKLSIVKPEAITSSTTRSPAPKQQQQRTALTLDALQHFDKQDKRAGGFYWSTPEQKKTEDQSQVSDDGSTTLR</sequence>
<dbReference type="GO" id="GO:0008270">
    <property type="term" value="F:zinc ion binding"/>
    <property type="evidence" value="ECO:0007669"/>
    <property type="project" value="UniProtKB-KW"/>
</dbReference>
<evidence type="ECO:0000256" key="6">
    <source>
        <dbReference type="SAM" id="MobiDB-lite"/>
    </source>
</evidence>
<keyword evidence="2" id="KW-0677">Repeat</keyword>
<feature type="compositionally biased region" description="Basic and acidic residues" evidence="6">
    <location>
        <begin position="417"/>
        <end position="427"/>
    </location>
</feature>
<evidence type="ECO:0000256" key="3">
    <source>
        <dbReference type="ARBA" id="ARBA00022771"/>
    </source>
</evidence>
<evidence type="ECO:0000256" key="2">
    <source>
        <dbReference type="ARBA" id="ARBA00022737"/>
    </source>
</evidence>
<dbReference type="PANTHER" id="PTHR24409">
    <property type="entry name" value="ZINC FINGER PROTEIN 142"/>
    <property type="match status" value="1"/>
</dbReference>